<feature type="region of interest" description="Disordered" evidence="3">
    <location>
        <begin position="1"/>
        <end position="51"/>
    </location>
</feature>
<dbReference type="PANTHER" id="PTHR11505">
    <property type="entry name" value="L1 TRANSPOSABLE ELEMENT-RELATED"/>
    <property type="match status" value="1"/>
</dbReference>
<evidence type="ECO:0000313" key="4">
    <source>
        <dbReference type="EMBL" id="CAH2293648.1"/>
    </source>
</evidence>
<proteinExistence type="inferred from homology"/>
<sequence>MGGGRKTKHGAEVAPIFRARREESSSSGEDGREEDSDSAASDTSRTAAATPLTKADLRHLLQEIKTNMAAEFSRHLAPITESLNDLTRRTTAIEDQLDRTSMRAQTNETAISALQDQVRLLEEAQEDLNNRSRRNNIRIRGVPETVGIDMLAPTLRELFCSLLPEASPAELLLDRAHRALKAPLPNATQPRDIIIRMHYFHIKEALMRAVRDNPLQIEGHQVGFYQDLAPSTLRKRRELRPLTLELARRHIRYTWGHPFKLQVRQNNRVHTLYHISEATAFAERLGLPAIDLTAEHPDRRPAGRLSPRGPTLHPTRAPPPSSPHPQPAT</sequence>
<feature type="compositionally biased region" description="Low complexity" evidence="3">
    <location>
        <begin position="38"/>
        <end position="49"/>
    </location>
</feature>
<protein>
    <recommendedName>
        <fullName evidence="6">L1 transposable element RRM domain-containing protein</fullName>
    </recommendedName>
</protein>
<feature type="compositionally biased region" description="Pro residues" evidence="3">
    <location>
        <begin position="316"/>
        <end position="329"/>
    </location>
</feature>
<evidence type="ECO:0000256" key="3">
    <source>
        <dbReference type="SAM" id="MobiDB-lite"/>
    </source>
</evidence>
<reference evidence="4" key="1">
    <citation type="submission" date="2022-03" db="EMBL/GenBank/DDBJ databases">
        <authorList>
            <person name="Alioto T."/>
            <person name="Alioto T."/>
            <person name="Gomez Garrido J."/>
        </authorList>
    </citation>
    <scope>NUCLEOTIDE SEQUENCE</scope>
</reference>
<gene>
    <name evidence="4" type="ORF">PECUL_23A039647</name>
</gene>
<evidence type="ECO:0000256" key="1">
    <source>
        <dbReference type="ARBA" id="ARBA00061640"/>
    </source>
</evidence>
<keyword evidence="2" id="KW-0175">Coiled coil</keyword>
<dbReference type="EMBL" id="OW240916">
    <property type="protein sequence ID" value="CAH2293648.1"/>
    <property type="molecule type" value="Genomic_DNA"/>
</dbReference>
<dbReference type="Proteomes" id="UP001295444">
    <property type="component" value="Chromosome 05"/>
</dbReference>
<evidence type="ECO:0000256" key="2">
    <source>
        <dbReference type="SAM" id="Coils"/>
    </source>
</evidence>
<name>A0AAD1W681_PELCU</name>
<dbReference type="AlphaFoldDB" id="A0AAD1W681"/>
<evidence type="ECO:0000313" key="5">
    <source>
        <dbReference type="Proteomes" id="UP001295444"/>
    </source>
</evidence>
<organism evidence="4 5">
    <name type="scientific">Pelobates cultripes</name>
    <name type="common">Western spadefoot toad</name>
    <dbReference type="NCBI Taxonomy" id="61616"/>
    <lineage>
        <taxon>Eukaryota</taxon>
        <taxon>Metazoa</taxon>
        <taxon>Chordata</taxon>
        <taxon>Craniata</taxon>
        <taxon>Vertebrata</taxon>
        <taxon>Euteleostomi</taxon>
        <taxon>Amphibia</taxon>
        <taxon>Batrachia</taxon>
        <taxon>Anura</taxon>
        <taxon>Pelobatoidea</taxon>
        <taxon>Pelobatidae</taxon>
        <taxon>Pelobates</taxon>
    </lineage>
</organism>
<comment type="similarity">
    <text evidence="1">Belongs to the transposase 22 family.</text>
</comment>
<dbReference type="InterPro" id="IPR004244">
    <property type="entry name" value="Transposase_22"/>
</dbReference>
<feature type="coiled-coil region" evidence="2">
    <location>
        <begin position="104"/>
        <end position="134"/>
    </location>
</feature>
<dbReference type="Gene3D" id="3.30.70.1820">
    <property type="entry name" value="L1 transposable element, RRM domain"/>
    <property type="match status" value="1"/>
</dbReference>
<evidence type="ECO:0008006" key="6">
    <source>
        <dbReference type="Google" id="ProtNLM"/>
    </source>
</evidence>
<feature type="region of interest" description="Disordered" evidence="3">
    <location>
        <begin position="293"/>
        <end position="329"/>
    </location>
</feature>
<dbReference type="FunFam" id="3.30.70.1820:FF:000002">
    <property type="entry name" value="LINE-1 retrotransposable element ORF1 protein"/>
    <property type="match status" value="1"/>
</dbReference>
<accession>A0AAD1W681</accession>
<keyword evidence="5" id="KW-1185">Reference proteome</keyword>